<dbReference type="RefSeq" id="WP_345656959.1">
    <property type="nucleotide sequence ID" value="NZ_BAABKB010000033.1"/>
</dbReference>
<proteinExistence type="inferred from homology"/>
<comment type="caution">
    <text evidence="2">The sequence shown here is derived from an EMBL/GenBank/DDBJ whole genome shotgun (WGS) entry which is preliminary data.</text>
</comment>
<evidence type="ECO:0000313" key="2">
    <source>
        <dbReference type="EMBL" id="GAA5030771.1"/>
    </source>
</evidence>
<keyword evidence="3" id="KW-1185">Reference proteome</keyword>
<dbReference type="SUPFAM" id="SSF51735">
    <property type="entry name" value="NAD(P)-binding Rossmann-fold domains"/>
    <property type="match status" value="1"/>
</dbReference>
<dbReference type="InterPro" id="IPR050259">
    <property type="entry name" value="SDR"/>
</dbReference>
<dbReference type="Proteomes" id="UP001501759">
    <property type="component" value="Unassembled WGS sequence"/>
</dbReference>
<sequence>MTGADGRVALVTGASSGIGAATARVLADRGMRVVVNYLSSGKAAQEVVADIRAAGGQAMAVQADVREVSAVDSMVEQVRASWGGVDVLVHNALIPYAVKSFKDMTWDELGGKLDAEMHAAFALTKAVLPDMTAQSWGRIIYLGTGLSRRPRAGMIALGTAKAALEQFARYLAQELGPQGITVNVVAPGPVESRIANDVLDDKTKQRQVAATPLGRLAHPADVAQAVAFYAGEDNAFMTGTTAAVNGGMAMY</sequence>
<evidence type="ECO:0000313" key="3">
    <source>
        <dbReference type="Proteomes" id="UP001501759"/>
    </source>
</evidence>
<organism evidence="2 3">
    <name type="scientific">Streptomyces siamensis</name>
    <dbReference type="NCBI Taxonomy" id="1274986"/>
    <lineage>
        <taxon>Bacteria</taxon>
        <taxon>Bacillati</taxon>
        <taxon>Actinomycetota</taxon>
        <taxon>Actinomycetes</taxon>
        <taxon>Kitasatosporales</taxon>
        <taxon>Streptomycetaceae</taxon>
        <taxon>Streptomyces</taxon>
    </lineage>
</organism>
<dbReference type="PANTHER" id="PTHR42879">
    <property type="entry name" value="3-OXOACYL-(ACYL-CARRIER-PROTEIN) REDUCTASE"/>
    <property type="match status" value="1"/>
</dbReference>
<gene>
    <name evidence="2" type="ORF">GCM10023335_71550</name>
</gene>
<protein>
    <submittedName>
        <fullName evidence="2">SDR family oxidoreductase</fullName>
    </submittedName>
</protein>
<dbReference type="PRINTS" id="PR00081">
    <property type="entry name" value="GDHRDH"/>
</dbReference>
<dbReference type="InterPro" id="IPR002347">
    <property type="entry name" value="SDR_fam"/>
</dbReference>
<name>A0ABP9JIQ2_9ACTN</name>
<dbReference type="Pfam" id="PF13561">
    <property type="entry name" value="adh_short_C2"/>
    <property type="match status" value="1"/>
</dbReference>
<comment type="similarity">
    <text evidence="1">Belongs to the short-chain dehydrogenases/reductases (SDR) family.</text>
</comment>
<dbReference type="Gene3D" id="3.40.50.720">
    <property type="entry name" value="NAD(P)-binding Rossmann-like Domain"/>
    <property type="match status" value="1"/>
</dbReference>
<accession>A0ABP9JIQ2</accession>
<reference evidence="3" key="1">
    <citation type="journal article" date="2019" name="Int. J. Syst. Evol. Microbiol.">
        <title>The Global Catalogue of Microorganisms (GCM) 10K type strain sequencing project: providing services to taxonomists for standard genome sequencing and annotation.</title>
        <authorList>
            <consortium name="The Broad Institute Genomics Platform"/>
            <consortium name="The Broad Institute Genome Sequencing Center for Infectious Disease"/>
            <person name="Wu L."/>
            <person name="Ma J."/>
        </authorList>
    </citation>
    <scope>NUCLEOTIDE SEQUENCE [LARGE SCALE GENOMIC DNA]</scope>
    <source>
        <strain evidence="3">JCM 18409</strain>
    </source>
</reference>
<dbReference type="PANTHER" id="PTHR42879:SF2">
    <property type="entry name" value="3-OXOACYL-[ACYL-CARRIER-PROTEIN] REDUCTASE FABG"/>
    <property type="match status" value="1"/>
</dbReference>
<dbReference type="InterPro" id="IPR036291">
    <property type="entry name" value="NAD(P)-bd_dom_sf"/>
</dbReference>
<dbReference type="EMBL" id="BAABKB010000033">
    <property type="protein sequence ID" value="GAA5030771.1"/>
    <property type="molecule type" value="Genomic_DNA"/>
</dbReference>
<evidence type="ECO:0000256" key="1">
    <source>
        <dbReference type="ARBA" id="ARBA00006484"/>
    </source>
</evidence>